<proteinExistence type="predicted"/>
<keyword evidence="9" id="KW-0472">Membrane</keyword>
<evidence type="ECO:0000256" key="2">
    <source>
        <dbReference type="ARBA" id="ARBA00022527"/>
    </source>
</evidence>
<evidence type="ECO:0000256" key="3">
    <source>
        <dbReference type="ARBA" id="ARBA00022679"/>
    </source>
</evidence>
<keyword evidence="5" id="KW-0418">Kinase</keyword>
<reference evidence="11" key="2">
    <citation type="submission" date="2023-01" db="EMBL/GenBank/DDBJ databases">
        <title>Draft genome sequence of Sneathiella chinensis strain NBRC 103408.</title>
        <authorList>
            <person name="Sun Q."/>
            <person name="Mori K."/>
        </authorList>
    </citation>
    <scope>NUCLEOTIDE SEQUENCE</scope>
    <source>
        <strain evidence="11">NBRC 103408</strain>
    </source>
</reference>
<evidence type="ECO:0000256" key="8">
    <source>
        <dbReference type="ARBA" id="ARBA00048679"/>
    </source>
</evidence>
<keyword evidence="6" id="KW-0067">ATP-binding</keyword>
<dbReference type="SUPFAM" id="SSF56112">
    <property type="entry name" value="Protein kinase-like (PK-like)"/>
    <property type="match status" value="1"/>
</dbReference>
<dbReference type="Proteomes" id="UP001161409">
    <property type="component" value="Unassembled WGS sequence"/>
</dbReference>
<keyword evidence="3" id="KW-0808">Transferase</keyword>
<evidence type="ECO:0000256" key="1">
    <source>
        <dbReference type="ARBA" id="ARBA00012513"/>
    </source>
</evidence>
<dbReference type="PROSITE" id="PS50011">
    <property type="entry name" value="PROTEIN_KINASE_DOM"/>
    <property type="match status" value="1"/>
</dbReference>
<evidence type="ECO:0000256" key="5">
    <source>
        <dbReference type="ARBA" id="ARBA00022777"/>
    </source>
</evidence>
<dbReference type="EC" id="2.7.11.1" evidence="1"/>
<evidence type="ECO:0000256" key="7">
    <source>
        <dbReference type="ARBA" id="ARBA00047899"/>
    </source>
</evidence>
<keyword evidence="9" id="KW-0812">Transmembrane</keyword>
<dbReference type="Gene3D" id="1.10.510.10">
    <property type="entry name" value="Transferase(Phosphotransferase) domain 1"/>
    <property type="match status" value="1"/>
</dbReference>
<name>A0ABQ5U371_9PROT</name>
<feature type="domain" description="Protein kinase" evidence="10">
    <location>
        <begin position="1"/>
        <end position="269"/>
    </location>
</feature>
<dbReference type="EMBL" id="BSNF01000006">
    <property type="protein sequence ID" value="GLQ06359.1"/>
    <property type="molecule type" value="Genomic_DNA"/>
</dbReference>
<protein>
    <recommendedName>
        <fullName evidence="1">non-specific serine/threonine protein kinase</fullName>
        <ecNumber evidence="1">2.7.11.1</ecNumber>
    </recommendedName>
</protein>
<evidence type="ECO:0000259" key="10">
    <source>
        <dbReference type="PROSITE" id="PS50011"/>
    </source>
</evidence>
<dbReference type="InterPro" id="IPR000719">
    <property type="entry name" value="Prot_kinase_dom"/>
</dbReference>
<evidence type="ECO:0000256" key="4">
    <source>
        <dbReference type="ARBA" id="ARBA00022741"/>
    </source>
</evidence>
<dbReference type="PANTHER" id="PTHR43895">
    <property type="entry name" value="CALCIUM/CALMODULIN-DEPENDENT PROTEIN KINASE KINASE-RELATED"/>
    <property type="match status" value="1"/>
</dbReference>
<accession>A0ABQ5U371</accession>
<reference evidence="11" key="1">
    <citation type="journal article" date="2014" name="Int. J. Syst. Evol. Microbiol.">
        <title>Complete genome of a new Firmicutes species belonging to the dominant human colonic microbiota ('Ruminococcus bicirculans') reveals two chromosomes and a selective capacity to utilize plant glucans.</title>
        <authorList>
            <consortium name="NISC Comparative Sequencing Program"/>
            <person name="Wegmann U."/>
            <person name="Louis P."/>
            <person name="Goesmann A."/>
            <person name="Henrissat B."/>
            <person name="Duncan S.H."/>
            <person name="Flint H.J."/>
        </authorList>
    </citation>
    <scope>NUCLEOTIDE SEQUENCE</scope>
    <source>
        <strain evidence="11">NBRC 103408</strain>
    </source>
</reference>
<comment type="catalytic activity">
    <reaction evidence="7">
        <text>L-threonyl-[protein] + ATP = O-phospho-L-threonyl-[protein] + ADP + H(+)</text>
        <dbReference type="Rhea" id="RHEA:46608"/>
        <dbReference type="Rhea" id="RHEA-COMP:11060"/>
        <dbReference type="Rhea" id="RHEA-COMP:11605"/>
        <dbReference type="ChEBI" id="CHEBI:15378"/>
        <dbReference type="ChEBI" id="CHEBI:30013"/>
        <dbReference type="ChEBI" id="CHEBI:30616"/>
        <dbReference type="ChEBI" id="CHEBI:61977"/>
        <dbReference type="ChEBI" id="CHEBI:456216"/>
        <dbReference type="EC" id="2.7.11.1"/>
    </reaction>
</comment>
<keyword evidence="2" id="KW-0723">Serine/threonine-protein kinase</keyword>
<evidence type="ECO:0000256" key="6">
    <source>
        <dbReference type="ARBA" id="ARBA00022840"/>
    </source>
</evidence>
<feature type="transmembrane region" description="Helical" evidence="9">
    <location>
        <begin position="636"/>
        <end position="660"/>
    </location>
</feature>
<evidence type="ECO:0000256" key="9">
    <source>
        <dbReference type="SAM" id="Phobius"/>
    </source>
</evidence>
<dbReference type="PANTHER" id="PTHR43895:SF32">
    <property type="entry name" value="SERINE_THREONINE-PROTEIN KINASE CHK1"/>
    <property type="match status" value="1"/>
</dbReference>
<keyword evidence="4" id="KW-0547">Nucleotide-binding</keyword>
<dbReference type="InterPro" id="IPR011009">
    <property type="entry name" value="Kinase-like_dom_sf"/>
</dbReference>
<evidence type="ECO:0000313" key="11">
    <source>
        <dbReference type="EMBL" id="GLQ06359.1"/>
    </source>
</evidence>
<keyword evidence="12" id="KW-1185">Reference proteome</keyword>
<keyword evidence="9" id="KW-1133">Transmembrane helix</keyword>
<organism evidence="11 12">
    <name type="scientific">Sneathiella chinensis</name>
    <dbReference type="NCBI Taxonomy" id="349750"/>
    <lineage>
        <taxon>Bacteria</taxon>
        <taxon>Pseudomonadati</taxon>
        <taxon>Pseudomonadota</taxon>
        <taxon>Alphaproteobacteria</taxon>
        <taxon>Sneathiellales</taxon>
        <taxon>Sneathiellaceae</taxon>
        <taxon>Sneathiella</taxon>
    </lineage>
</organism>
<sequence length="662" mass="74142">MRDRYRIFLSSPIPHMDSGENRAYQVEDLRDPVSRLYAIVVDPSIPYRDEMAQRMTSRSVSGILELHAHGVVQFDDTDYRYVFVFDQPLHGRAFSEGTPLTEQEVLGKIVPRLIDTITDLHSRGLAHRGIRADNLFLREKGRLGLVLGEAVTNPAGSLQPAVYEPLESANAMPHGRGELNPAADVYALGVLIVHLLGGVLPGQGRQAVDLYKAKLQQGTYAVLVPKIQASSRAGFLLAGLLNDDITRRWNLEVLKRWRDGVYERPRPGFGDRRAPGPIAFDDQEFVSPRLLAQALTERPSLGYSILENGKLESWVRNSLNDKEAAVRIGEILTRSTGLTRGMRRNEIQAISRAAAILDHQGALWYRDITFSRGGMGSLLAYGFRKGGALKNTLAELLESGLLPDVVFTDQNRMTKEKKKEDSWMKIGAAADCFEYMEKWKHLGFGLERCLYELNPTLSCLSPSLDGAYVRDVGQLLEILETKALQMDGKINPFDRHIAAFVAARTRSVSKHFSRLAALPQGSIDYTISLLNLFARLQNLLKPGPLPGLSLWFGQAIEPLIQKIHSEMRRELVRAKYERVKDSGNLEKILIELDLKNHIIRDASEYDQAIKAFIAVDNGIEALEKGSDYRKLAAQKYGHWIASVLSISVLFASMGLSYMYFIR</sequence>
<evidence type="ECO:0000313" key="12">
    <source>
        <dbReference type="Proteomes" id="UP001161409"/>
    </source>
</evidence>
<comment type="caution">
    <text evidence="11">The sequence shown here is derived from an EMBL/GenBank/DDBJ whole genome shotgun (WGS) entry which is preliminary data.</text>
</comment>
<gene>
    <name evidence="11" type="ORF">GCM10007924_15800</name>
</gene>
<comment type="catalytic activity">
    <reaction evidence="8">
        <text>L-seryl-[protein] + ATP = O-phospho-L-seryl-[protein] + ADP + H(+)</text>
        <dbReference type="Rhea" id="RHEA:17989"/>
        <dbReference type="Rhea" id="RHEA-COMP:9863"/>
        <dbReference type="Rhea" id="RHEA-COMP:11604"/>
        <dbReference type="ChEBI" id="CHEBI:15378"/>
        <dbReference type="ChEBI" id="CHEBI:29999"/>
        <dbReference type="ChEBI" id="CHEBI:30616"/>
        <dbReference type="ChEBI" id="CHEBI:83421"/>
        <dbReference type="ChEBI" id="CHEBI:456216"/>
        <dbReference type="EC" id="2.7.11.1"/>
    </reaction>
</comment>